<dbReference type="SUPFAM" id="SSF47473">
    <property type="entry name" value="EF-hand"/>
    <property type="match status" value="1"/>
</dbReference>
<evidence type="ECO:0000313" key="6">
    <source>
        <dbReference type="Ensembl" id="ENSLOCP00000020046.1"/>
    </source>
</evidence>
<dbReference type="GeneTree" id="ENSGT00940000159670"/>
<evidence type="ECO:0000256" key="1">
    <source>
        <dbReference type="ARBA" id="ARBA00022723"/>
    </source>
</evidence>
<feature type="domain" description="EF-hand" evidence="5">
    <location>
        <begin position="424"/>
        <end position="459"/>
    </location>
</feature>
<dbReference type="GO" id="GO:0005509">
    <property type="term" value="F:calcium ion binding"/>
    <property type="evidence" value="ECO:0007669"/>
    <property type="project" value="InterPro"/>
</dbReference>
<dbReference type="EMBL" id="AHAT01008795">
    <property type="status" value="NOT_ANNOTATED_CDS"/>
    <property type="molecule type" value="Genomic_DNA"/>
</dbReference>
<dbReference type="Gene3D" id="1.10.238.10">
    <property type="entry name" value="EF-hand"/>
    <property type="match status" value="1"/>
</dbReference>
<feature type="domain" description="EF-hand" evidence="5">
    <location>
        <begin position="460"/>
        <end position="495"/>
    </location>
</feature>
<dbReference type="AlphaFoldDB" id="W5NHD7"/>
<name>W5NHD7_LEPOC</name>
<dbReference type="Bgee" id="ENSLOCG00000016256">
    <property type="expression patterns" value="Expressed in ovary and 9 other cell types or tissues"/>
</dbReference>
<dbReference type="InterPro" id="IPR018247">
    <property type="entry name" value="EF_Hand_1_Ca_BS"/>
</dbReference>
<dbReference type="InParanoid" id="W5NHD7"/>
<feature type="compositionally biased region" description="Basic and acidic residues" evidence="4">
    <location>
        <begin position="133"/>
        <end position="146"/>
    </location>
</feature>
<dbReference type="Pfam" id="PF13499">
    <property type="entry name" value="EF-hand_7"/>
    <property type="match status" value="1"/>
</dbReference>
<feature type="region of interest" description="Disordered" evidence="4">
    <location>
        <begin position="133"/>
        <end position="164"/>
    </location>
</feature>
<dbReference type="Proteomes" id="UP000018468">
    <property type="component" value="Linkage group LG8"/>
</dbReference>
<dbReference type="EMBL" id="AHAT01008796">
    <property type="status" value="NOT_ANNOTATED_CDS"/>
    <property type="molecule type" value="Genomic_DNA"/>
</dbReference>
<evidence type="ECO:0000313" key="7">
    <source>
        <dbReference type="Proteomes" id="UP000018468"/>
    </source>
</evidence>
<evidence type="ECO:0000256" key="2">
    <source>
        <dbReference type="ARBA" id="ARBA00022737"/>
    </source>
</evidence>
<dbReference type="EMBL" id="AHAT01008793">
    <property type="status" value="NOT_ANNOTATED_CDS"/>
    <property type="molecule type" value="Genomic_DNA"/>
</dbReference>
<dbReference type="EMBL" id="AHAT01008794">
    <property type="status" value="NOT_ANNOTATED_CDS"/>
    <property type="molecule type" value="Genomic_DNA"/>
</dbReference>
<feature type="region of interest" description="Disordered" evidence="4">
    <location>
        <begin position="1"/>
        <end position="113"/>
    </location>
</feature>
<keyword evidence="1" id="KW-0479">Metal-binding</keyword>
<evidence type="ECO:0000256" key="4">
    <source>
        <dbReference type="SAM" id="MobiDB-lite"/>
    </source>
</evidence>
<organism evidence="6 7">
    <name type="scientific">Lepisosteus oculatus</name>
    <name type="common">Spotted gar</name>
    <dbReference type="NCBI Taxonomy" id="7918"/>
    <lineage>
        <taxon>Eukaryota</taxon>
        <taxon>Metazoa</taxon>
        <taxon>Chordata</taxon>
        <taxon>Craniata</taxon>
        <taxon>Vertebrata</taxon>
        <taxon>Euteleostomi</taxon>
        <taxon>Actinopterygii</taxon>
        <taxon>Neopterygii</taxon>
        <taxon>Holostei</taxon>
        <taxon>Semionotiformes</taxon>
        <taxon>Lepisosteidae</taxon>
        <taxon>Lepisosteus</taxon>
    </lineage>
</organism>
<dbReference type="PROSITE" id="PS00018">
    <property type="entry name" value="EF_HAND_1"/>
    <property type="match status" value="1"/>
</dbReference>
<keyword evidence="7" id="KW-1185">Reference proteome</keyword>
<feature type="compositionally biased region" description="Polar residues" evidence="4">
    <location>
        <begin position="149"/>
        <end position="162"/>
    </location>
</feature>
<reference evidence="6" key="3">
    <citation type="submission" date="2025-09" db="UniProtKB">
        <authorList>
            <consortium name="Ensembl"/>
        </authorList>
    </citation>
    <scope>IDENTIFICATION</scope>
</reference>
<sequence length="593" mass="67597">MNLEIQGVPATPRGGAKSKQEGEKNYAQGWRVQSRASRSPRPTEVPELRLGKLGDSEDEDVYIPASKGYPRFGPPDSTSTVSWGSPLSAPLAPLHQPPPWEDKTIPENLPAPSERYKIKYKQYEAELKENFKQHSQRVNEKNKLETEAQPLSHTAPQSQKSLSNEDDWTLLDEKALLQQCYTSKPYTIQHSMRKLEAEDLAAGRRKQAVVEQVMVDQLSRAVISDPDQNSTSNEQISVQRPGSAPLRFKNRALHDTKVRTRSALTENLLSNKLRFDARILTRSGRDACRELIGFFFAFDKSLTIYEYRHFGKNRSSALPLIQKGSYSHQHGRRKGVQFGIHDFYVKGANLTFTTTGHNLPENIKQKPLLTLRITDVDEMAKSMLLWASVEDIYQDPTKQEVDDRNTLFSIQGTLKEKLKKRGVRTLTGIGKLFRSLDKSGDGVLQKEQVQLALKEFHLTLSEKDFDAVWRIMDLNCDGEVDYGEFLRAVTGEMNEYRKAFVRKVSHLIERFDFLTHNKCVPIKDFHCSVIHYIDPGEATEDQLRAGFVETLREACTNRNDVSYCEFEDYYEGLSIGISEDEDFANILKNSWGI</sequence>
<dbReference type="InterPro" id="IPR011992">
    <property type="entry name" value="EF-hand-dom_pair"/>
</dbReference>
<dbReference type="SMART" id="SM00054">
    <property type="entry name" value="EFh"/>
    <property type="match status" value="2"/>
</dbReference>
<feature type="compositionally biased region" description="Polar residues" evidence="4">
    <location>
        <begin position="76"/>
        <end position="85"/>
    </location>
</feature>
<dbReference type="PANTHER" id="PTHR34524:SF3">
    <property type="entry name" value="CALCYPHOSIN-2"/>
    <property type="match status" value="1"/>
</dbReference>
<dbReference type="PANTHER" id="PTHR34524">
    <property type="entry name" value="CALCYPHOSIN"/>
    <property type="match status" value="1"/>
</dbReference>
<dbReference type="InterPro" id="IPR002048">
    <property type="entry name" value="EF_hand_dom"/>
</dbReference>
<keyword evidence="2" id="KW-0677">Repeat</keyword>
<protein>
    <submittedName>
        <fullName evidence="6">Calcyphosine 2</fullName>
    </submittedName>
</protein>
<dbReference type="eggNOG" id="KOG0032">
    <property type="taxonomic scope" value="Eukaryota"/>
</dbReference>
<feature type="compositionally biased region" description="Basic and acidic residues" evidence="4">
    <location>
        <begin position="44"/>
        <end position="55"/>
    </location>
</feature>
<dbReference type="CDD" id="cd00051">
    <property type="entry name" value="EFh"/>
    <property type="match status" value="1"/>
</dbReference>
<dbReference type="PROSITE" id="PS50222">
    <property type="entry name" value="EF_HAND_2"/>
    <property type="match status" value="2"/>
</dbReference>
<dbReference type="STRING" id="7918.ENSLOCP00000020046"/>
<reference evidence="7" key="1">
    <citation type="submission" date="2011-12" db="EMBL/GenBank/DDBJ databases">
        <title>The Draft Genome of Lepisosteus oculatus.</title>
        <authorList>
            <consortium name="The Broad Institute Genome Assembly &amp; Analysis Group"/>
            <consortium name="Computational R&amp;D Group"/>
            <consortium name="and Sequencing Platform"/>
            <person name="Di Palma F."/>
            <person name="Alfoldi J."/>
            <person name="Johnson J."/>
            <person name="Berlin A."/>
            <person name="Gnerre S."/>
            <person name="Jaffe D."/>
            <person name="MacCallum I."/>
            <person name="Young S."/>
            <person name="Walker B.J."/>
            <person name="Lander E.S."/>
            <person name="Lindblad-Toh K."/>
        </authorList>
    </citation>
    <scope>NUCLEOTIDE SEQUENCE [LARGE SCALE GENOMIC DNA]</scope>
</reference>
<dbReference type="Ensembl" id="ENSLOCT00000020079.1">
    <property type="protein sequence ID" value="ENSLOCP00000020046.1"/>
    <property type="gene ID" value="ENSLOCG00000016256.1"/>
</dbReference>
<accession>W5NHD7</accession>
<dbReference type="InterPro" id="IPR051581">
    <property type="entry name" value="Ca-bind"/>
</dbReference>
<dbReference type="OMA" id="ESAWLIM"/>
<evidence type="ECO:0000256" key="3">
    <source>
        <dbReference type="ARBA" id="ARBA00022837"/>
    </source>
</evidence>
<proteinExistence type="predicted"/>
<keyword evidence="3" id="KW-0106">Calcium</keyword>
<reference evidence="6" key="2">
    <citation type="submission" date="2025-08" db="UniProtKB">
        <authorList>
            <consortium name="Ensembl"/>
        </authorList>
    </citation>
    <scope>IDENTIFICATION</scope>
</reference>
<evidence type="ECO:0000259" key="5">
    <source>
        <dbReference type="PROSITE" id="PS50222"/>
    </source>
</evidence>